<organism evidence="10 11">
    <name type="scientific">Striga asiatica</name>
    <name type="common">Asiatic witchweed</name>
    <name type="synonym">Buchnera asiatica</name>
    <dbReference type="NCBI Taxonomy" id="4170"/>
    <lineage>
        <taxon>Eukaryota</taxon>
        <taxon>Viridiplantae</taxon>
        <taxon>Streptophyta</taxon>
        <taxon>Embryophyta</taxon>
        <taxon>Tracheophyta</taxon>
        <taxon>Spermatophyta</taxon>
        <taxon>Magnoliopsida</taxon>
        <taxon>eudicotyledons</taxon>
        <taxon>Gunneridae</taxon>
        <taxon>Pentapetalae</taxon>
        <taxon>asterids</taxon>
        <taxon>lamiids</taxon>
        <taxon>Lamiales</taxon>
        <taxon>Orobanchaceae</taxon>
        <taxon>Buchnereae</taxon>
        <taxon>Striga</taxon>
    </lineage>
</organism>
<evidence type="ECO:0000256" key="8">
    <source>
        <dbReference type="SAM" id="MobiDB-lite"/>
    </source>
</evidence>
<feature type="compositionally biased region" description="Basic and acidic residues" evidence="8">
    <location>
        <begin position="460"/>
        <end position="478"/>
    </location>
</feature>
<dbReference type="Gene3D" id="1.10.510.10">
    <property type="entry name" value="Transferase(Phosphotransferase) domain 1"/>
    <property type="match status" value="1"/>
</dbReference>
<dbReference type="SUPFAM" id="SSF48371">
    <property type="entry name" value="ARM repeat"/>
    <property type="match status" value="1"/>
</dbReference>
<dbReference type="Pfam" id="PF00069">
    <property type="entry name" value="Pkinase"/>
    <property type="match status" value="1"/>
</dbReference>
<keyword evidence="5 7" id="KW-0067">ATP-binding</keyword>
<dbReference type="InterPro" id="IPR011989">
    <property type="entry name" value="ARM-like"/>
</dbReference>
<dbReference type="PROSITE" id="PS00107">
    <property type="entry name" value="PROTEIN_KINASE_ATP"/>
    <property type="match status" value="1"/>
</dbReference>
<feature type="region of interest" description="Disordered" evidence="8">
    <location>
        <begin position="688"/>
        <end position="709"/>
    </location>
</feature>
<dbReference type="SUPFAM" id="SSF56112">
    <property type="entry name" value="Protein kinase-like (PK-like)"/>
    <property type="match status" value="1"/>
</dbReference>
<dbReference type="PROSITE" id="PS50011">
    <property type="entry name" value="PROTEIN_KINASE_DOM"/>
    <property type="match status" value="1"/>
</dbReference>
<feature type="compositionally biased region" description="Basic and acidic residues" evidence="8">
    <location>
        <begin position="497"/>
        <end position="507"/>
    </location>
</feature>
<evidence type="ECO:0000256" key="3">
    <source>
        <dbReference type="ARBA" id="ARBA00022741"/>
    </source>
</evidence>
<evidence type="ECO:0000256" key="6">
    <source>
        <dbReference type="ARBA" id="ARBA00058225"/>
    </source>
</evidence>
<dbReference type="GO" id="GO:0000914">
    <property type="term" value="P:phragmoplast assembly"/>
    <property type="evidence" value="ECO:0007669"/>
    <property type="project" value="InterPro"/>
</dbReference>
<evidence type="ECO:0000313" key="11">
    <source>
        <dbReference type="Proteomes" id="UP000325081"/>
    </source>
</evidence>
<dbReference type="InterPro" id="IPR017441">
    <property type="entry name" value="Protein_kinase_ATP_BS"/>
</dbReference>
<feature type="domain" description="Protein kinase" evidence="9">
    <location>
        <begin position="4"/>
        <end position="257"/>
    </location>
</feature>
<dbReference type="PANTHER" id="PTHR46562:SF1">
    <property type="entry name" value="SERINE_THREONINE-PROTEIN KINASE ULK4"/>
    <property type="match status" value="1"/>
</dbReference>
<feature type="region of interest" description="Disordered" evidence="8">
    <location>
        <begin position="284"/>
        <end position="507"/>
    </location>
</feature>
<dbReference type="InterPro" id="IPR016024">
    <property type="entry name" value="ARM-type_fold"/>
</dbReference>
<dbReference type="Gene3D" id="1.25.10.10">
    <property type="entry name" value="Leucine-rich Repeat Variant"/>
    <property type="match status" value="1"/>
</dbReference>
<dbReference type="PANTHER" id="PTHR46562">
    <property type="entry name" value="SERINE/THREONINE-KINASE ULK4-LIKE PROTEIN-RELATED"/>
    <property type="match status" value="1"/>
</dbReference>
<comment type="similarity">
    <text evidence="1">Belongs to the protein kinase superfamily. CAMK Ser/Thr protein kinase family. SNF1 subfamily.</text>
</comment>
<feature type="compositionally biased region" description="Low complexity" evidence="8">
    <location>
        <begin position="479"/>
        <end position="491"/>
    </location>
</feature>
<keyword evidence="10" id="KW-0723">Serine/threonine-protein kinase</keyword>
<keyword evidence="11" id="KW-1185">Reference proteome</keyword>
<dbReference type="AlphaFoldDB" id="A0A5A7RGL5"/>
<feature type="compositionally biased region" description="Polar residues" evidence="8">
    <location>
        <begin position="446"/>
        <end position="457"/>
    </location>
</feature>
<dbReference type="OrthoDB" id="24822at2759"/>
<dbReference type="GO" id="GO:0008017">
    <property type="term" value="F:microtubule binding"/>
    <property type="evidence" value="ECO:0007669"/>
    <property type="project" value="InterPro"/>
</dbReference>
<dbReference type="SMART" id="SM00220">
    <property type="entry name" value="S_TKc"/>
    <property type="match status" value="1"/>
</dbReference>
<dbReference type="InterPro" id="IPR011009">
    <property type="entry name" value="Kinase-like_dom_sf"/>
</dbReference>
<name>A0A5A7RGL5_STRAF</name>
<accession>A0A5A7RGL5</accession>
<feature type="compositionally biased region" description="Polar residues" evidence="8">
    <location>
        <begin position="424"/>
        <end position="434"/>
    </location>
</feature>
<evidence type="ECO:0000256" key="2">
    <source>
        <dbReference type="ARBA" id="ARBA00022679"/>
    </source>
</evidence>
<dbReference type="CDD" id="cd14010">
    <property type="entry name" value="STKc_ULK4"/>
    <property type="match status" value="1"/>
</dbReference>
<sequence length="1163" mass="129614">MNHYHIYEAIGRGKYSTVYKGRKKKTIEYYAIKSVDKSHRSKVLQEVRILHTLDNSNVLKFYSWYETSAHLWLVLEYCVGGDLLTLLQQDGKLPEDSVHDLALDLVKALQYLHSRGIIYCDLKPSNILLDENGRTKLCDFGLARKLSDISMTSSSQLPQAKRGTPCYMAPELFQDGGIHSYASDFWALGCVLYECYTGRPPFVDKEFTQLAKLILSDATPALPGTPSRPFVNLINSLLVKDPSERIQWPELCNHAFWKTKIVPLTLPPQPAFTNMIEMLLEPRLSERHGDRPLRNKTTPNTCGKDSKAPRKQDENSGSEVREGTPVKGGVYSGRKAQTKPSSRIPEGKHKDGSTNTGGLNLLRLSRIAKSNLQRENEKENYRRPLPNSTKNDAEIKIENNDMELDFNENTEDDGNDETEGSENASTIEDNLSTPNKHEGKLDDMDNVSNQPGTSNVVETPIHDDSKPHEQESSSEHTEVSPAAVTPPSASPQLKTPRNKEISGRALDFDATKSSSELSDVLWHPSDLSVRPVMPSRKFEKGLDAIPSLPFHTFPPPDFAKLPKDRLDAIYGRIASIMNGNINGDKQNVIRYLEMLSTNADAANILTNGPIMLVLIKMLRQSKALALRVQLSSLIGLLIRHSTFIGDDLVNSGILGALTDGLRDRQEKVRRFSMAAMGELIFYISTLSDPARDNNPQESPSKDSRPSSSWQVPNALISLISSVLRRGEDDLTQLYALRTIENISSHGGYWATRFTSQDVVSNLCYIFRAPGKQESMRLTAGSCLVRLARFNPPTMQQGRDDFQITLLRVLESISEEPTAVNNNPTIFIRQVLPSLTALYKGNKDGDARFLCLKILFDIMVLFLTEPLEDDQRLQDLKSVSNVNFLPLYPSLIEDEDPIPMYAQKLLVMLIESDYIKISDILHMKAVSQCFEFLFGDFSTINVSNVMLCLALASAPELETKIISQLKVVRKIGNLLEFVQAKEMEDFIEPTLGLCRAFLLRALSCKAKFVYSKQPALLNDGSMEISSDLGIKDIPDFGANVGVFLELCKSSEANILDLASECLVLLFEAAPKEATMNFFMSLYKVPVVLESGQGGDISNLVVERVLHAIGFSSRYYVSHTMILSISVSELAKIDAVVSSLRGSSMKNIAEASVKVAMELKRIPRS</sequence>
<feature type="compositionally biased region" description="Acidic residues" evidence="8">
    <location>
        <begin position="400"/>
        <end position="420"/>
    </location>
</feature>
<keyword evidence="3 7" id="KW-0547">Nucleotide-binding</keyword>
<reference evidence="11" key="1">
    <citation type="journal article" date="2019" name="Curr. Biol.">
        <title>Genome Sequence of Striga asiatica Provides Insight into the Evolution of Plant Parasitism.</title>
        <authorList>
            <person name="Yoshida S."/>
            <person name="Kim S."/>
            <person name="Wafula E.K."/>
            <person name="Tanskanen J."/>
            <person name="Kim Y.M."/>
            <person name="Honaas L."/>
            <person name="Yang Z."/>
            <person name="Spallek T."/>
            <person name="Conn C.E."/>
            <person name="Ichihashi Y."/>
            <person name="Cheong K."/>
            <person name="Cui S."/>
            <person name="Der J.P."/>
            <person name="Gundlach H."/>
            <person name="Jiao Y."/>
            <person name="Hori C."/>
            <person name="Ishida J.K."/>
            <person name="Kasahara H."/>
            <person name="Kiba T."/>
            <person name="Kim M.S."/>
            <person name="Koo N."/>
            <person name="Laohavisit A."/>
            <person name="Lee Y.H."/>
            <person name="Lumba S."/>
            <person name="McCourt P."/>
            <person name="Mortimer J.C."/>
            <person name="Mutuku J.M."/>
            <person name="Nomura T."/>
            <person name="Sasaki-Sekimoto Y."/>
            <person name="Seto Y."/>
            <person name="Wang Y."/>
            <person name="Wakatake T."/>
            <person name="Sakakibara H."/>
            <person name="Demura T."/>
            <person name="Yamaguchi S."/>
            <person name="Yoneyama K."/>
            <person name="Manabe R.I."/>
            <person name="Nelson D.C."/>
            <person name="Schulman A.H."/>
            <person name="Timko M.P."/>
            <person name="dePamphilis C.W."/>
            <person name="Choi D."/>
            <person name="Shirasu K."/>
        </authorList>
    </citation>
    <scope>NUCLEOTIDE SEQUENCE [LARGE SCALE GENOMIC DNA]</scope>
    <source>
        <strain evidence="11">cv. UVA1</strain>
    </source>
</reference>
<dbReference type="Proteomes" id="UP000325081">
    <property type="component" value="Unassembled WGS sequence"/>
</dbReference>
<evidence type="ECO:0000256" key="4">
    <source>
        <dbReference type="ARBA" id="ARBA00022777"/>
    </source>
</evidence>
<dbReference type="Pfam" id="PF23606">
    <property type="entry name" value="HEAT_ULK4"/>
    <property type="match status" value="1"/>
</dbReference>
<comment type="caution">
    <text evidence="10">The sequence shown here is derived from an EMBL/GenBank/DDBJ whole genome shotgun (WGS) entry which is preliminary data.</text>
</comment>
<dbReference type="InterPro" id="IPR056980">
    <property type="entry name" value="ARM_RUK"/>
</dbReference>
<dbReference type="InterPro" id="IPR056981">
    <property type="entry name" value="HEAT_ULK4_RUNKEL"/>
</dbReference>
<evidence type="ECO:0000256" key="7">
    <source>
        <dbReference type="PROSITE-ProRule" id="PRU10141"/>
    </source>
</evidence>
<dbReference type="GO" id="GO:0004674">
    <property type="term" value="F:protein serine/threonine kinase activity"/>
    <property type="evidence" value="ECO:0007669"/>
    <property type="project" value="UniProtKB-KW"/>
</dbReference>
<feature type="compositionally biased region" description="Basic and acidic residues" evidence="8">
    <location>
        <begin position="372"/>
        <end position="382"/>
    </location>
</feature>
<dbReference type="Pfam" id="PF24970">
    <property type="entry name" value="ARM_RUK"/>
    <property type="match status" value="1"/>
</dbReference>
<feature type="compositionally biased region" description="Basic and acidic residues" evidence="8">
    <location>
        <begin position="284"/>
        <end position="293"/>
    </location>
</feature>
<dbReference type="InterPro" id="IPR008271">
    <property type="entry name" value="Ser/Thr_kinase_AS"/>
</dbReference>
<feature type="binding site" evidence="7">
    <location>
        <position position="33"/>
    </location>
    <ligand>
        <name>ATP</name>
        <dbReference type="ChEBI" id="CHEBI:30616"/>
    </ligand>
</feature>
<gene>
    <name evidence="10" type="ORF">STAS_34079</name>
</gene>
<evidence type="ECO:0000256" key="1">
    <source>
        <dbReference type="ARBA" id="ARBA00006234"/>
    </source>
</evidence>
<proteinExistence type="inferred from homology"/>
<dbReference type="EMBL" id="BKCP01012625">
    <property type="protein sequence ID" value="GER56352.1"/>
    <property type="molecule type" value="Genomic_DNA"/>
</dbReference>
<dbReference type="FunFam" id="1.10.510.10:FF:000571">
    <property type="entry name" value="Maternal embryonic leucine zipper kinase"/>
    <property type="match status" value="1"/>
</dbReference>
<evidence type="ECO:0000256" key="5">
    <source>
        <dbReference type="ARBA" id="ARBA00022840"/>
    </source>
</evidence>
<keyword evidence="2" id="KW-0808">Transferase</keyword>
<feature type="compositionally biased region" description="Basic and acidic residues" evidence="8">
    <location>
        <begin position="304"/>
        <end position="324"/>
    </location>
</feature>
<evidence type="ECO:0000259" key="9">
    <source>
        <dbReference type="PROSITE" id="PS50011"/>
    </source>
</evidence>
<evidence type="ECO:0000313" key="10">
    <source>
        <dbReference type="EMBL" id="GER56352.1"/>
    </source>
</evidence>
<dbReference type="PROSITE" id="PS00108">
    <property type="entry name" value="PROTEIN_KINASE_ST"/>
    <property type="match status" value="1"/>
</dbReference>
<dbReference type="GO" id="GO:0005524">
    <property type="term" value="F:ATP binding"/>
    <property type="evidence" value="ECO:0007669"/>
    <property type="project" value="UniProtKB-UniRule"/>
</dbReference>
<keyword evidence="4 10" id="KW-0418">Kinase</keyword>
<protein>
    <submittedName>
        <fullName evidence="10">Serine/threonine protein kinase</fullName>
    </submittedName>
</protein>
<dbReference type="InterPro" id="IPR000719">
    <property type="entry name" value="Prot_kinase_dom"/>
</dbReference>
<dbReference type="InterPro" id="IPR044591">
    <property type="entry name" value="RUK"/>
</dbReference>
<comment type="function">
    <text evidence="6">CIPK serine-threonine protein kinases interact with CBL proteins. Binding of a CBL protein to the regulatory NAF domain of CIPK protein lead to the activation of the kinase in a calcium-dependent manner.</text>
</comment>